<dbReference type="InterPro" id="IPR013815">
    <property type="entry name" value="ATP_grasp_subdomain_1"/>
</dbReference>
<dbReference type="Pfam" id="PF18603">
    <property type="entry name" value="LAL_C2"/>
    <property type="match status" value="1"/>
</dbReference>
<organism evidence="6 7">
    <name type="scientific">Jatrophihabitans lederbergiae</name>
    <dbReference type="NCBI Taxonomy" id="3075547"/>
    <lineage>
        <taxon>Bacteria</taxon>
        <taxon>Bacillati</taxon>
        <taxon>Actinomycetota</taxon>
        <taxon>Actinomycetes</taxon>
        <taxon>Jatrophihabitantales</taxon>
        <taxon>Jatrophihabitantaceae</taxon>
        <taxon>Jatrophihabitans</taxon>
    </lineage>
</organism>
<keyword evidence="3 4" id="KW-0067">ATP-binding</keyword>
<evidence type="ECO:0000256" key="4">
    <source>
        <dbReference type="PROSITE-ProRule" id="PRU00409"/>
    </source>
</evidence>
<dbReference type="InterPro" id="IPR040570">
    <property type="entry name" value="LAL_C2"/>
</dbReference>
<dbReference type="Gene3D" id="3.30.470.20">
    <property type="entry name" value="ATP-grasp fold, B domain"/>
    <property type="match status" value="1"/>
</dbReference>
<name>A0ABU2JBT8_9ACTN</name>
<dbReference type="Gene3D" id="3.30.1490.20">
    <property type="entry name" value="ATP-grasp fold, A domain"/>
    <property type="match status" value="1"/>
</dbReference>
<reference evidence="7" key="1">
    <citation type="submission" date="2023-07" db="EMBL/GenBank/DDBJ databases">
        <title>30 novel species of actinomycetes from the DSMZ collection.</title>
        <authorList>
            <person name="Nouioui I."/>
        </authorList>
    </citation>
    <scope>NUCLEOTIDE SEQUENCE [LARGE SCALE GENOMIC DNA]</scope>
    <source>
        <strain evidence="7">DSM 44399</strain>
    </source>
</reference>
<dbReference type="RefSeq" id="WP_311423603.1">
    <property type="nucleotide sequence ID" value="NZ_JAVREH010000018.1"/>
</dbReference>
<keyword evidence="1" id="KW-0436">Ligase</keyword>
<evidence type="ECO:0000256" key="2">
    <source>
        <dbReference type="ARBA" id="ARBA00022741"/>
    </source>
</evidence>
<evidence type="ECO:0000313" key="6">
    <source>
        <dbReference type="EMBL" id="MDT0262454.1"/>
    </source>
</evidence>
<dbReference type="PANTHER" id="PTHR43585">
    <property type="entry name" value="FUMIPYRROLE BIOSYNTHESIS PROTEIN C"/>
    <property type="match status" value="1"/>
</dbReference>
<dbReference type="InterPro" id="IPR052032">
    <property type="entry name" value="ATP-dep_AA_Ligase"/>
</dbReference>
<keyword evidence="2 4" id="KW-0547">Nucleotide-binding</keyword>
<proteinExistence type="predicted"/>
<dbReference type="Proteomes" id="UP001183176">
    <property type="component" value="Unassembled WGS sequence"/>
</dbReference>
<dbReference type="PANTHER" id="PTHR43585:SF2">
    <property type="entry name" value="ATP-GRASP ENZYME FSQD"/>
    <property type="match status" value="1"/>
</dbReference>
<dbReference type="PROSITE" id="PS50975">
    <property type="entry name" value="ATP_GRASP"/>
    <property type="match status" value="1"/>
</dbReference>
<dbReference type="SUPFAM" id="SSF56059">
    <property type="entry name" value="Glutathione synthetase ATP-binding domain-like"/>
    <property type="match status" value="1"/>
</dbReference>
<evidence type="ECO:0000256" key="1">
    <source>
        <dbReference type="ARBA" id="ARBA00022598"/>
    </source>
</evidence>
<dbReference type="InterPro" id="IPR011761">
    <property type="entry name" value="ATP-grasp"/>
</dbReference>
<protein>
    <recommendedName>
        <fullName evidence="5">ATP-grasp domain-containing protein</fullName>
    </recommendedName>
</protein>
<keyword evidence="7" id="KW-1185">Reference proteome</keyword>
<comment type="caution">
    <text evidence="6">The sequence shown here is derived from an EMBL/GenBank/DDBJ whole genome shotgun (WGS) entry which is preliminary data.</text>
</comment>
<dbReference type="EMBL" id="JAVREH010000018">
    <property type="protein sequence ID" value="MDT0262454.1"/>
    <property type="molecule type" value="Genomic_DNA"/>
</dbReference>
<sequence length="404" mass="42128">MHVVVLASRHRGPVDRLLARGHEVSVIAYQGAAHLYEDLPTQTVQGLGSIDEVLAVARAAGAETADAVVPLGELSVLAAATLRDYFDIGDPDRRIGTAIAARFIDKARMKDDLAAAGIPVANHASGTATEVGELCRDVGFPVVVKPAIGSGSRHTVSLVDDRELRAGLADEDGVPRVGDIIVESFVEMRAELHCDFQVADSAVVFAATSRYMAPLLGSNGANGSVVLGPGHRHDTGVALAQRVVDALELTDGVCHLEFFDTVEGPVVGEVAARPAGGGIVEAVALGTGVDLWERYLDSCLGPTVTPDPRRGTAVPTNRRLPDGVAAWCGLPARNGRVVSMTDSAALLALPYVHAVHMEMEVGDTVQRPAGSTSWAGIVVYEAPTEVAAVATAGDLWSMFSLSVA</sequence>
<feature type="domain" description="ATP-grasp" evidence="5">
    <location>
        <begin position="110"/>
        <end position="300"/>
    </location>
</feature>
<evidence type="ECO:0000259" key="5">
    <source>
        <dbReference type="PROSITE" id="PS50975"/>
    </source>
</evidence>
<gene>
    <name evidence="6" type="ORF">RM423_13735</name>
</gene>
<dbReference type="Gene3D" id="3.40.50.20">
    <property type="match status" value="1"/>
</dbReference>
<evidence type="ECO:0000256" key="3">
    <source>
        <dbReference type="ARBA" id="ARBA00022840"/>
    </source>
</evidence>
<accession>A0ABU2JBT8</accession>
<evidence type="ECO:0000313" key="7">
    <source>
        <dbReference type="Proteomes" id="UP001183176"/>
    </source>
</evidence>